<dbReference type="Proteomes" id="UP000075304">
    <property type="component" value="Unassembled WGS sequence"/>
</dbReference>
<dbReference type="PATRIC" id="fig|1398.25.peg.1420"/>
<dbReference type="PIRSF" id="PIRSF012702">
    <property type="entry name" value="UCP012702"/>
    <property type="match status" value="1"/>
</dbReference>
<evidence type="ECO:0000259" key="2">
    <source>
        <dbReference type="Pfam" id="PF07364"/>
    </source>
</evidence>
<comment type="caution">
    <text evidence="3">The sequence shown here is derived from an EMBL/GenBank/DDBJ whole genome shotgun (WGS) entry which is preliminary data.</text>
</comment>
<evidence type="ECO:0000313" key="4">
    <source>
        <dbReference type="Proteomes" id="UP000075304"/>
    </source>
</evidence>
<proteinExistence type="predicted"/>
<evidence type="ECO:0008006" key="5">
    <source>
        <dbReference type="Google" id="ProtNLM"/>
    </source>
</evidence>
<dbReference type="Pfam" id="PF07364">
    <property type="entry name" value="DUF1485"/>
    <property type="match status" value="1"/>
</dbReference>
<accession>A0A150KHL2</accession>
<reference evidence="3 4" key="1">
    <citation type="submission" date="2016-01" db="EMBL/GenBank/DDBJ databases">
        <title>Genome Sequences of Twelve Sporeforming Bacillus Species Isolated from Foods.</title>
        <authorList>
            <person name="Berendsen E.M."/>
            <person name="Wells-Bennik M.H."/>
            <person name="Krawcyk A.O."/>
            <person name="De Jong A."/>
            <person name="Holsappel S."/>
            <person name="Eijlander R.T."/>
            <person name="Kuipers O.P."/>
        </authorList>
    </citation>
    <scope>NUCLEOTIDE SEQUENCE [LARGE SCALE GENOMIC DNA]</scope>
    <source>
        <strain evidence="3 4">B4099</strain>
    </source>
</reference>
<feature type="domain" description="Microcystin LR degradation protein MlrC C-terminal" evidence="1">
    <location>
        <begin position="301"/>
        <end position="478"/>
    </location>
</feature>
<feature type="domain" description="Microcystin LR degradation protein MlrC N-terminal" evidence="2">
    <location>
        <begin position="5"/>
        <end position="292"/>
    </location>
</feature>
<dbReference type="EMBL" id="LQYI01000018">
    <property type="protein sequence ID" value="KYC72597.1"/>
    <property type="molecule type" value="Genomic_DNA"/>
</dbReference>
<dbReference type="AlphaFoldDB" id="A0A150KHL2"/>
<protein>
    <recommendedName>
        <fullName evidence="5">Microcystinase C</fullName>
    </recommendedName>
</protein>
<organism evidence="3 4">
    <name type="scientific">Heyndrickxia coagulans</name>
    <name type="common">Weizmannia coagulans</name>
    <dbReference type="NCBI Taxonomy" id="1398"/>
    <lineage>
        <taxon>Bacteria</taxon>
        <taxon>Bacillati</taxon>
        <taxon>Bacillota</taxon>
        <taxon>Bacilli</taxon>
        <taxon>Bacillales</taxon>
        <taxon>Bacillaceae</taxon>
        <taxon>Heyndrickxia</taxon>
    </lineage>
</organism>
<sequence length="489" mass="54287">MQKKRIAIGGIMHETNTFSTVKTTADLFKRYEWQVGREIFDHHAKVNDYLGGMIAKGHELGVELVPAFWANTNPTGLITRDAYRELIETLLNHIGKSGKLDGICLALHGGGLAEGIDDLEGTILSEIRKMAGYGVPVVATLDLHANLTETMVKEADALFGVNFYPHTDCFERGQEALENLLKIINGELKPVMYVEKLPMMIASSTTDLPPAKDINELCWKWEEHPSVIDCTFFHGFCQTDIPDMRVSVLTMTNGDEELARKASKDVSRKIWELRDLFYVGYPNPGEGLEQALDVPGGPVVINEMSDNPGAGAPGDGTHLLKVLVERNIENSCFGFIYDPETAELAHQAGCGNWITTLLGGKTDSLHGEPLRVKAYIKTLTDGRFVHTTQMYRGKKADLGKSARLKVGNVDIIVCSKRAQTFDEQIFKLHGIDVTQYKIVALKSENHFRSSFTPLAKKIISVDSPGLSSYNLLNFQYRRVKRPVLPLDPV</sequence>
<dbReference type="InterPro" id="IPR009197">
    <property type="entry name" value="MlrC"/>
</dbReference>
<dbReference type="InterPro" id="IPR015995">
    <property type="entry name" value="MlrC_N"/>
</dbReference>
<evidence type="ECO:0000259" key="1">
    <source>
        <dbReference type="Pfam" id="PF07171"/>
    </source>
</evidence>
<name>A0A150KHL2_HEYCO</name>
<gene>
    <name evidence="3" type="ORF">B4099_2703</name>
</gene>
<dbReference type="InterPro" id="IPR010799">
    <property type="entry name" value="MlrC_C"/>
</dbReference>
<dbReference type="RefSeq" id="WP_244490550.1">
    <property type="nucleotide sequence ID" value="NZ_JARTKI010000012.1"/>
</dbReference>
<dbReference type="Pfam" id="PF07171">
    <property type="entry name" value="MlrC_C"/>
    <property type="match status" value="1"/>
</dbReference>
<evidence type="ECO:0000313" key="3">
    <source>
        <dbReference type="EMBL" id="KYC72597.1"/>
    </source>
</evidence>